<protein>
    <submittedName>
        <fullName evidence="3">ROK family protein</fullName>
    </submittedName>
</protein>
<dbReference type="Gene3D" id="3.30.420.40">
    <property type="match status" value="2"/>
</dbReference>
<dbReference type="Pfam" id="PF00480">
    <property type="entry name" value="ROK"/>
    <property type="match status" value="2"/>
</dbReference>
<reference evidence="3 4" key="1">
    <citation type="submission" date="2024-02" db="EMBL/GenBank/DDBJ databases">
        <title>Bifidobacterium honeyensis sp. nov., isolated from the comb honey.</title>
        <authorList>
            <person name="Liu W."/>
            <person name="Li Y."/>
        </authorList>
    </citation>
    <scope>NUCLEOTIDE SEQUENCE [LARGE SCALE GENOMIC DNA]</scope>
    <source>
        <strain evidence="3 4">IMAU50988</strain>
    </source>
</reference>
<comment type="similarity">
    <text evidence="1">Belongs to the ROK (NagC/XylR) family.</text>
</comment>
<feature type="compositionally biased region" description="Polar residues" evidence="2">
    <location>
        <begin position="1"/>
        <end position="10"/>
    </location>
</feature>
<proteinExistence type="inferred from homology"/>
<evidence type="ECO:0000313" key="3">
    <source>
        <dbReference type="EMBL" id="MEK0307283.1"/>
    </source>
</evidence>
<comment type="caution">
    <text evidence="3">The sequence shown here is derived from an EMBL/GenBank/DDBJ whole genome shotgun (WGS) entry which is preliminary data.</text>
</comment>
<dbReference type="RefSeq" id="WP_340470035.1">
    <property type="nucleotide sequence ID" value="NZ_JBANBB010000003.1"/>
</dbReference>
<evidence type="ECO:0000256" key="1">
    <source>
        <dbReference type="ARBA" id="ARBA00006479"/>
    </source>
</evidence>
<dbReference type="PANTHER" id="PTHR18964:SF149">
    <property type="entry name" value="BIFUNCTIONAL UDP-N-ACETYLGLUCOSAMINE 2-EPIMERASE_N-ACETYLMANNOSAMINE KINASE"/>
    <property type="match status" value="1"/>
</dbReference>
<feature type="region of interest" description="Disordered" evidence="2">
    <location>
        <begin position="1"/>
        <end position="34"/>
    </location>
</feature>
<organism evidence="3 4">
    <name type="scientific">Bifidobacterium favimelis</name>
    <dbReference type="NCBI Taxonomy" id="3122979"/>
    <lineage>
        <taxon>Bacteria</taxon>
        <taxon>Bacillati</taxon>
        <taxon>Actinomycetota</taxon>
        <taxon>Actinomycetes</taxon>
        <taxon>Bifidobacteriales</taxon>
        <taxon>Bifidobacteriaceae</taxon>
        <taxon>Bifidobacterium</taxon>
    </lineage>
</organism>
<dbReference type="SUPFAM" id="SSF53067">
    <property type="entry name" value="Actin-like ATPase domain"/>
    <property type="match status" value="1"/>
</dbReference>
<feature type="region of interest" description="Disordered" evidence="2">
    <location>
        <begin position="165"/>
        <end position="195"/>
    </location>
</feature>
<accession>A0ABU8ZQ22</accession>
<evidence type="ECO:0000256" key="2">
    <source>
        <dbReference type="SAM" id="MobiDB-lite"/>
    </source>
</evidence>
<dbReference type="Proteomes" id="UP001373159">
    <property type="component" value="Unassembled WGS sequence"/>
</dbReference>
<dbReference type="EMBL" id="JBANBB010000003">
    <property type="protein sequence ID" value="MEK0307283.1"/>
    <property type="molecule type" value="Genomic_DNA"/>
</dbReference>
<dbReference type="InterPro" id="IPR000600">
    <property type="entry name" value="ROK"/>
</dbReference>
<evidence type="ECO:0000313" key="4">
    <source>
        <dbReference type="Proteomes" id="UP001373159"/>
    </source>
</evidence>
<name>A0ABU8ZQ22_9BIFI</name>
<gene>
    <name evidence="3" type="ORF">V8P97_07400</name>
</gene>
<keyword evidence="4" id="KW-1185">Reference proteome</keyword>
<dbReference type="PANTHER" id="PTHR18964">
    <property type="entry name" value="ROK (REPRESSOR, ORF, KINASE) FAMILY"/>
    <property type="match status" value="1"/>
</dbReference>
<sequence>MTAETASSPIPSRPGPAANDQTREKAGGGACRPDSGGQAGLISLGIDIGGTKIEGVALDRDRRVLATCRLPSRQGSQAVHDDTVTVARRLMSLAEVGDRRDGITLGLGIPGRIDSLRGTVDDAVNLGIGHMDLGPSVSRTLGIPVQVENDVNIAALGAACQSHSSLVGSGERGRGGDDATLPQDMGEMPQTRSLPPEKERVVVFINLGTGLAAGIIRNGSIEHGASGAVGEIGHIPADFHDFPCKCGQTGCLETVASGSAVEAMWPGVPHPLPDMIDKARQGDAHAKESLAVIGHGIAMAVQIVALTVDPSLIILGGGMTKTGQPLLDLVDAELDKSARASHFIASLDLPARIRLAPPDLPIGAIGAALAGRKAGRLQV</sequence>
<dbReference type="InterPro" id="IPR043129">
    <property type="entry name" value="ATPase_NBD"/>
</dbReference>